<sequence>MSASNGRIWIYLLGLVLAFVSGLALAQQRVGELEYAQGIATAQLKGADARFLARGDALFEGDLVTTSEKGYAVLAFADGTKITLRPGTSFAIDRFAHDKGAENAFLRLLKGGMRAITGLIGKRNPGGVQVSTVTATIGVRGTSFDARLCESDCRQEQSENRPRPGQGAPVPAVDTVVGRIVRISGEVSAQQAGQVVRRLVDGSPVLVGDEIITGSKATAVIGFRDQSRVSLEPLSVFRVDSFRYGRSGQSDNFALRLLKGGLRVFTGLIGKKDPTLVSVATVVATIGIRGTGMDISCEGPCAAVARPVSESCKPAKAKGKRSVPVCDEGMFVHTWDGKIFISSSNKELDVGLGRAGFAGKDQQSRLLSGVPDFMNRFVSPRPDGVDVDWISLFGASPSTGEDGLYVLDRDGHVFLEARGGRLDLGPGEGGVVGADGTPRRLDPIPSFLADDPFPAPENFNINEPLVLQLFGATLGNPGQDMCLIQ</sequence>
<dbReference type="Pfam" id="PF04773">
    <property type="entry name" value="FecR"/>
    <property type="match status" value="2"/>
</dbReference>
<reference evidence="2" key="1">
    <citation type="submission" date="2020-10" db="EMBL/GenBank/DDBJ databases">
        <title>Connecting structure to function with the recovery of over 1000 high-quality activated sludge metagenome-assembled genomes encoding full-length rRNA genes using long-read sequencing.</title>
        <authorList>
            <person name="Singleton C.M."/>
            <person name="Petriglieri F."/>
            <person name="Kristensen J.M."/>
            <person name="Kirkegaard R.H."/>
            <person name="Michaelsen T.Y."/>
            <person name="Andersen M.H."/>
            <person name="Karst S.M."/>
            <person name="Dueholm M.S."/>
            <person name="Nielsen P.H."/>
            <person name="Albertsen M."/>
        </authorList>
    </citation>
    <scope>NUCLEOTIDE SEQUENCE</scope>
    <source>
        <strain evidence="2">EsbW_18-Q3-R4-48_MAXAC.044</strain>
    </source>
</reference>
<gene>
    <name evidence="2" type="ORF">IPJ48_21840</name>
</gene>
<dbReference type="AlphaFoldDB" id="A0A9D7FIU4"/>
<dbReference type="Proteomes" id="UP000886602">
    <property type="component" value="Unassembled WGS sequence"/>
</dbReference>
<dbReference type="InterPro" id="IPR006860">
    <property type="entry name" value="FecR"/>
</dbReference>
<evidence type="ECO:0000313" key="3">
    <source>
        <dbReference type="Proteomes" id="UP000886602"/>
    </source>
</evidence>
<feature type="domain" description="FecR protein" evidence="1">
    <location>
        <begin position="63"/>
        <end position="148"/>
    </location>
</feature>
<proteinExistence type="predicted"/>
<comment type="caution">
    <text evidence="2">The sequence shown here is derived from an EMBL/GenBank/DDBJ whole genome shotgun (WGS) entry which is preliminary data.</text>
</comment>
<name>A0A9D7FIU4_9RHOO</name>
<dbReference type="EMBL" id="JADJNC010000067">
    <property type="protein sequence ID" value="MBK7425511.1"/>
    <property type="molecule type" value="Genomic_DNA"/>
</dbReference>
<evidence type="ECO:0000313" key="2">
    <source>
        <dbReference type="EMBL" id="MBK7425511.1"/>
    </source>
</evidence>
<dbReference type="PANTHER" id="PTHR38731">
    <property type="entry name" value="LIPL45-RELATED LIPOPROTEIN-RELATED"/>
    <property type="match status" value="1"/>
</dbReference>
<organism evidence="2 3">
    <name type="scientific">Candidatus Propionivibrio dominans</name>
    <dbReference type="NCBI Taxonomy" id="2954373"/>
    <lineage>
        <taxon>Bacteria</taxon>
        <taxon>Pseudomonadati</taxon>
        <taxon>Pseudomonadota</taxon>
        <taxon>Betaproteobacteria</taxon>
        <taxon>Rhodocyclales</taxon>
        <taxon>Rhodocyclaceae</taxon>
        <taxon>Propionivibrio</taxon>
    </lineage>
</organism>
<accession>A0A9D7FIU4</accession>
<feature type="domain" description="FecR protein" evidence="1">
    <location>
        <begin position="209"/>
        <end position="295"/>
    </location>
</feature>
<evidence type="ECO:0000259" key="1">
    <source>
        <dbReference type="Pfam" id="PF04773"/>
    </source>
</evidence>
<protein>
    <submittedName>
        <fullName evidence="2">FecR domain-containing protein</fullName>
    </submittedName>
</protein>